<keyword evidence="5" id="KW-1185">Reference proteome</keyword>
<proteinExistence type="predicted"/>
<dbReference type="OrthoDB" id="2149840at2759"/>
<feature type="transmembrane region" description="Helical" evidence="2">
    <location>
        <begin position="603"/>
        <end position="626"/>
    </location>
</feature>
<dbReference type="InterPro" id="IPR032176">
    <property type="entry name" value="DUF5009"/>
</dbReference>
<dbReference type="AlphaFoldDB" id="A0A8J9Z4K1"/>
<feature type="transmembrane region" description="Helical" evidence="2">
    <location>
        <begin position="460"/>
        <end position="477"/>
    </location>
</feature>
<evidence type="ECO:0000256" key="1">
    <source>
        <dbReference type="SAM" id="MobiDB-lite"/>
    </source>
</evidence>
<dbReference type="PANTHER" id="PTHR31061">
    <property type="entry name" value="LD22376P"/>
    <property type="match status" value="1"/>
</dbReference>
<accession>A0A8J9Z4K1</accession>
<feature type="transmembrane region" description="Helical" evidence="2">
    <location>
        <begin position="539"/>
        <end position="560"/>
    </location>
</feature>
<feature type="transmembrane region" description="Helical" evidence="2">
    <location>
        <begin position="367"/>
        <end position="386"/>
    </location>
</feature>
<evidence type="ECO:0000256" key="2">
    <source>
        <dbReference type="SAM" id="Phobius"/>
    </source>
</evidence>
<feature type="transmembrane region" description="Helical" evidence="2">
    <location>
        <begin position="669"/>
        <end position="691"/>
    </location>
</feature>
<keyword evidence="2" id="KW-0812">Transmembrane</keyword>
<feature type="transmembrane region" description="Helical" evidence="2">
    <location>
        <begin position="631"/>
        <end position="649"/>
    </location>
</feature>
<feature type="region of interest" description="Disordered" evidence="1">
    <location>
        <begin position="266"/>
        <end position="290"/>
    </location>
</feature>
<sequence length="698" mass="78973">MPFIRFPEENHTRRFLWFRPSGKSYDVDKMAAVSVRTVGKLLFFFTFFSTVTVGWLDQLEVKAIDSPTDEEILQYQQQRAVEYNIVPPSSRHHHHTEEVPRMTMDTAILKVNTSLDYAVQIWAVSAECHKCNMSFMMEVDPAIPTEPFLVQTAFMTHISIVKDNHDGTNESICSLDKLFGEHGEYQMFINANGPSAENKFDCPVYADKDPIDSNIPILVAFCIYVGLVLIFLAVRQLYYTIGRSKYAWFIGYFPFRETDRLVNSDLGAPSPSSTATEDGRPVPNSTAQAAPQRLRRLKSLDTFRGLSLAVMVFVNYGGGGYWFFKHARWNGLTVADLVFPWFVFIMGTSIALSFRRLLKKGVSRPSLLWKVVQRTVILFLLGLFIINTKKGHNSWTTLRIPGVLQRLALTYFIVALMEVVGATAEDRNYSWKPQGYLSLYLLQTSRIAPIRDIVNSWGQWLVMVVMVTLHLVLTFWLKVENCPIGYLGPGGLSDMAHYNCTGGATGYIDRYIFTDDHIYQHPTPITVYKTEVPFDPEGLLGTLTSALLCFLGLQAGKILLTYTQNGARVGRFIGWAVATGAIGALLCDGRQNEGWIPLNKNLWSLSFVMVLSCFAFVLLSVCYIIIDVKQWWTGAPFYQVGMNSILVYIGHELCADKLPFQWAASSTHAHQLATDLVGTTLWVLIAVWLHYKKFYLKI</sequence>
<organism evidence="4 5">
    <name type="scientific">Branchiostoma lanceolatum</name>
    <name type="common">Common lancelet</name>
    <name type="synonym">Amphioxus lanceolatum</name>
    <dbReference type="NCBI Taxonomy" id="7740"/>
    <lineage>
        <taxon>Eukaryota</taxon>
        <taxon>Metazoa</taxon>
        <taxon>Chordata</taxon>
        <taxon>Cephalochordata</taxon>
        <taxon>Leptocardii</taxon>
        <taxon>Amphioxiformes</taxon>
        <taxon>Branchiostomatidae</taxon>
        <taxon>Branchiostoma</taxon>
    </lineage>
</organism>
<feature type="domain" description="DUF5009" evidence="3">
    <location>
        <begin position="329"/>
        <end position="421"/>
    </location>
</feature>
<dbReference type="EMBL" id="OV696700">
    <property type="protein sequence ID" value="CAH1246919.1"/>
    <property type="molecule type" value="Genomic_DNA"/>
</dbReference>
<feature type="transmembrane region" description="Helical" evidence="2">
    <location>
        <begin position="215"/>
        <end position="234"/>
    </location>
</feature>
<feature type="transmembrane region" description="Helical" evidence="2">
    <location>
        <begin position="572"/>
        <end position="591"/>
    </location>
</feature>
<dbReference type="Pfam" id="PF16401">
    <property type="entry name" value="DUF5009"/>
    <property type="match status" value="1"/>
</dbReference>
<protein>
    <submittedName>
        <fullName evidence="4">HGSNAT protein</fullName>
    </submittedName>
</protein>
<name>A0A8J9Z4K1_BRALA</name>
<feature type="transmembrane region" description="Helical" evidence="2">
    <location>
        <begin position="303"/>
        <end position="323"/>
    </location>
</feature>
<dbReference type="Proteomes" id="UP000838412">
    <property type="component" value="Chromosome 15"/>
</dbReference>
<keyword evidence="2" id="KW-1133">Transmembrane helix</keyword>
<dbReference type="PANTHER" id="PTHR31061:SF24">
    <property type="entry name" value="LD22376P"/>
    <property type="match status" value="1"/>
</dbReference>
<feature type="transmembrane region" description="Helical" evidence="2">
    <location>
        <begin position="406"/>
        <end position="424"/>
    </location>
</feature>
<feature type="transmembrane region" description="Helical" evidence="2">
    <location>
        <begin position="338"/>
        <end position="355"/>
    </location>
</feature>
<evidence type="ECO:0000313" key="5">
    <source>
        <dbReference type="Proteomes" id="UP000838412"/>
    </source>
</evidence>
<reference evidence="4" key="1">
    <citation type="submission" date="2022-01" db="EMBL/GenBank/DDBJ databases">
        <authorList>
            <person name="Braso-Vives M."/>
        </authorList>
    </citation>
    <scope>NUCLEOTIDE SEQUENCE</scope>
</reference>
<gene>
    <name evidence="4" type="primary">HGSNAT</name>
    <name evidence="4" type="ORF">BLAG_LOCUS8769</name>
</gene>
<evidence type="ECO:0000259" key="3">
    <source>
        <dbReference type="Pfam" id="PF16401"/>
    </source>
</evidence>
<keyword evidence="2" id="KW-0472">Membrane</keyword>
<evidence type="ECO:0000313" key="4">
    <source>
        <dbReference type="EMBL" id="CAH1246919.1"/>
    </source>
</evidence>